<dbReference type="OrthoDB" id="8526323at2"/>
<proteinExistence type="predicted"/>
<dbReference type="Proteomes" id="UP000291088">
    <property type="component" value="Unassembled WGS sequence"/>
</dbReference>
<dbReference type="InterPro" id="IPR031856">
    <property type="entry name" value="YdaS_toxin-like"/>
</dbReference>
<name>A0A4Q2SW66_9HYPH</name>
<dbReference type="EMBL" id="SDVB01000253">
    <property type="protein sequence ID" value="RYC10376.1"/>
    <property type="molecule type" value="Genomic_DNA"/>
</dbReference>
<evidence type="ECO:0008006" key="3">
    <source>
        <dbReference type="Google" id="ProtNLM"/>
    </source>
</evidence>
<reference evidence="1 2" key="1">
    <citation type="submission" date="2019-01" db="EMBL/GenBank/DDBJ databases">
        <authorList>
            <person name="Deng T."/>
        </authorList>
    </citation>
    <scope>NUCLEOTIDE SEQUENCE [LARGE SCALE GENOMIC DNA]</scope>
    <source>
        <strain evidence="1 2">F8825</strain>
    </source>
</reference>
<comment type="caution">
    <text evidence="1">The sequence shown here is derived from an EMBL/GenBank/DDBJ whole genome shotgun (WGS) entry which is preliminary data.</text>
</comment>
<accession>A0A4Q2SW66</accession>
<dbReference type="GO" id="GO:0003677">
    <property type="term" value="F:DNA binding"/>
    <property type="evidence" value="ECO:0007669"/>
    <property type="project" value="InterPro"/>
</dbReference>
<evidence type="ECO:0000313" key="1">
    <source>
        <dbReference type="EMBL" id="RYC10376.1"/>
    </source>
</evidence>
<dbReference type="AlphaFoldDB" id="A0A4Q2SW66"/>
<gene>
    <name evidence="1" type="ORF">EUU22_18955</name>
</gene>
<organism evidence="1 2">
    <name type="scientific">Ciceribacter ferrooxidans</name>
    <dbReference type="NCBI Taxonomy" id="2509717"/>
    <lineage>
        <taxon>Bacteria</taxon>
        <taxon>Pseudomonadati</taxon>
        <taxon>Pseudomonadota</taxon>
        <taxon>Alphaproteobacteria</taxon>
        <taxon>Hyphomicrobiales</taxon>
        <taxon>Rhizobiaceae</taxon>
        <taxon>Ciceribacter</taxon>
    </lineage>
</organism>
<dbReference type="Pfam" id="PF15943">
    <property type="entry name" value="YdaS_toxin"/>
    <property type="match status" value="1"/>
</dbReference>
<dbReference type="InterPro" id="IPR010982">
    <property type="entry name" value="Lambda_DNA-bd_dom_sf"/>
</dbReference>
<dbReference type="RefSeq" id="WP_129333539.1">
    <property type="nucleotide sequence ID" value="NZ_SDVB01000253.1"/>
</dbReference>
<protein>
    <recommendedName>
        <fullName evidence="3">CI repressor</fullName>
    </recommendedName>
</protein>
<sequence length="69" mass="7328">MNEACERAKQQAGGPSALAKAIGGVTSQAVSQWQRVPANRVLDVERVSGVSRHELRPDIYGPVGQEAAE</sequence>
<evidence type="ECO:0000313" key="2">
    <source>
        <dbReference type="Proteomes" id="UP000291088"/>
    </source>
</evidence>
<keyword evidence="2" id="KW-1185">Reference proteome</keyword>
<dbReference type="SUPFAM" id="SSF47413">
    <property type="entry name" value="lambda repressor-like DNA-binding domains"/>
    <property type="match status" value="1"/>
</dbReference>
<dbReference type="Gene3D" id="1.10.260.40">
    <property type="entry name" value="lambda repressor-like DNA-binding domains"/>
    <property type="match status" value="1"/>
</dbReference>